<dbReference type="EMBL" id="JAAIUO010000003">
    <property type="protein sequence ID" value="NSK14396.1"/>
    <property type="molecule type" value="Genomic_DNA"/>
</dbReference>
<gene>
    <name evidence="3" type="ORF">G5A66_05810</name>
    <name evidence="2" type="ORF">G5A75_05830</name>
</gene>
<reference evidence="3" key="2">
    <citation type="submission" date="2020-02" db="EMBL/GenBank/DDBJ databases">
        <authorList>
            <person name="Littmann E."/>
            <person name="Sorbara M."/>
        </authorList>
    </citation>
    <scope>NUCLEOTIDE SEQUENCE</scope>
    <source>
        <strain evidence="3">MSK.17.11</strain>
        <strain evidence="2">MSK.17.38</strain>
    </source>
</reference>
<accession>A0A850HIA5</accession>
<dbReference type="AlphaFoldDB" id="A0A850HIA5"/>
<evidence type="ECO:0000313" key="3">
    <source>
        <dbReference type="EMBL" id="NVH58170.1"/>
    </source>
</evidence>
<dbReference type="Gene3D" id="3.40.630.30">
    <property type="match status" value="1"/>
</dbReference>
<dbReference type="InterPro" id="IPR000182">
    <property type="entry name" value="GNAT_dom"/>
</dbReference>
<dbReference type="Proteomes" id="UP000701680">
    <property type="component" value="Unassembled WGS sequence"/>
</dbReference>
<dbReference type="GO" id="GO:0016747">
    <property type="term" value="F:acyltransferase activity, transferring groups other than amino-acyl groups"/>
    <property type="evidence" value="ECO:0007669"/>
    <property type="project" value="InterPro"/>
</dbReference>
<protein>
    <submittedName>
        <fullName evidence="3">GNAT family N-acetyltransferase</fullName>
    </submittedName>
</protein>
<keyword evidence="4" id="KW-1185">Reference proteome</keyword>
<evidence type="ECO:0000259" key="1">
    <source>
        <dbReference type="PROSITE" id="PS51186"/>
    </source>
</evidence>
<dbReference type="RefSeq" id="WP_173814549.1">
    <property type="nucleotide sequence ID" value="NZ_JAAITX010000003.1"/>
</dbReference>
<name>A0A850HIA5_9FIRM</name>
<reference evidence="4 5" key="1">
    <citation type="journal article" date="2020" name="Cell Host Microbe">
        <title>Functional and Genomic Variation between Human-Derived Isolates of Lachnospiraceae Reveals Inter- and Intra-Species Diversity.</title>
        <authorList>
            <person name="Sorbara M.T."/>
            <person name="Littmann E.R."/>
            <person name="Fontana E."/>
            <person name="Moody T.U."/>
            <person name="Kohout C.E."/>
            <person name="Gjonbalaj M."/>
            <person name="Eaton V."/>
            <person name="Seok R."/>
            <person name="Leiner I.M."/>
            <person name="Pamer E.G."/>
        </authorList>
    </citation>
    <scope>NUCLEOTIDE SEQUENCE [LARGE SCALE GENOMIC DNA]</scope>
    <source>
        <strain evidence="3 4">MSK.17.11</strain>
        <strain evidence="2 5">MSK.17.38</strain>
    </source>
</reference>
<dbReference type="InterPro" id="IPR016181">
    <property type="entry name" value="Acyl_CoA_acyltransferase"/>
</dbReference>
<evidence type="ECO:0000313" key="2">
    <source>
        <dbReference type="EMBL" id="NSK14396.1"/>
    </source>
</evidence>
<organism evidence="3 4">
    <name type="scientific">Dorea phocaeensis</name>
    <dbReference type="NCBI Taxonomy" id="2040291"/>
    <lineage>
        <taxon>Bacteria</taxon>
        <taxon>Bacillati</taxon>
        <taxon>Bacillota</taxon>
        <taxon>Clostridia</taxon>
        <taxon>Lachnospirales</taxon>
        <taxon>Lachnospiraceae</taxon>
        <taxon>Dorea</taxon>
    </lineage>
</organism>
<comment type="caution">
    <text evidence="3">The sequence shown here is derived from an EMBL/GenBank/DDBJ whole genome shotgun (WGS) entry which is preliminary data.</text>
</comment>
<dbReference type="CDD" id="cd04301">
    <property type="entry name" value="NAT_SF"/>
    <property type="match status" value="1"/>
</dbReference>
<keyword evidence="3" id="KW-0808">Transferase</keyword>
<sequence length="166" mass="19181">MFVTRIIAVETDEQIRETADLASQIWRQHFTPIIGKDQVEYMLTKFQSYSAIKAQIEQDGYEYFQCLANGVLAGYAGIHEKDHALFLSKLYIHEQFRGYHLATEALKFLVALCKTRGLNCIWLTCNKHNDTTLAIYDHLGFRIVDEQVADIGNGFVMDDYILMYEI</sequence>
<dbReference type="Proteomes" id="UP000528555">
    <property type="component" value="Unassembled WGS sequence"/>
</dbReference>
<proteinExistence type="predicted"/>
<evidence type="ECO:0000313" key="5">
    <source>
        <dbReference type="Proteomes" id="UP000701680"/>
    </source>
</evidence>
<evidence type="ECO:0000313" key="4">
    <source>
        <dbReference type="Proteomes" id="UP000528555"/>
    </source>
</evidence>
<dbReference type="PROSITE" id="PS51186">
    <property type="entry name" value="GNAT"/>
    <property type="match status" value="1"/>
</dbReference>
<dbReference type="Pfam" id="PF00583">
    <property type="entry name" value="Acetyltransf_1"/>
    <property type="match status" value="1"/>
</dbReference>
<feature type="domain" description="N-acetyltransferase" evidence="1">
    <location>
        <begin position="9"/>
        <end position="162"/>
    </location>
</feature>
<dbReference type="SUPFAM" id="SSF55729">
    <property type="entry name" value="Acyl-CoA N-acyltransferases (Nat)"/>
    <property type="match status" value="1"/>
</dbReference>
<dbReference type="EMBL" id="JAAITX010000003">
    <property type="protein sequence ID" value="NVH58170.1"/>
    <property type="molecule type" value="Genomic_DNA"/>
</dbReference>